<dbReference type="EMBL" id="FQVN01000001">
    <property type="protein sequence ID" value="SHE68490.1"/>
    <property type="molecule type" value="Genomic_DNA"/>
</dbReference>
<dbReference type="Pfam" id="PF22537">
    <property type="entry name" value="WbmS-like"/>
    <property type="match status" value="1"/>
</dbReference>
<dbReference type="InterPro" id="IPR054492">
    <property type="entry name" value="WbmS-like"/>
</dbReference>
<proteinExistence type="predicted"/>
<protein>
    <submittedName>
        <fullName evidence="2">Uncharacterized protein</fullName>
    </submittedName>
</protein>
<dbReference type="Gene3D" id="3.20.20.370">
    <property type="entry name" value="Glycoside hydrolase/deacetylase"/>
    <property type="match status" value="1"/>
</dbReference>
<sequence>MRRGTDHARVTNPTRSSQDAPWGPLAAQRRFAVTADQDWAPEWATEALLQWAWEWDVPLHVFQTNPSPSLDGAAGSGTVTRGWHPNFFPGSTHGEDESAVVRHMAGFLPGVRTVRSHGFRESYLAWRELAGAGIRFDSQFPSAFAGHLVPAVHATGIIRLPVWFEDDLWLRLFPHATDVSRLRPALGAPGLKILNVHPVHLALNCPSMDYYDRRRAEIYRPDSDPDALVHPGPGVRDVLEAILLAVRADGEKWRSFEDLCDESADLLSDSADLAVLP</sequence>
<feature type="region of interest" description="Disordered" evidence="1">
    <location>
        <begin position="1"/>
        <end position="23"/>
    </location>
</feature>
<gene>
    <name evidence="2" type="ORF">SAMN05444320_101774</name>
</gene>
<dbReference type="AlphaFoldDB" id="A0A1M4VHX2"/>
<evidence type="ECO:0000313" key="3">
    <source>
        <dbReference type="Proteomes" id="UP000184501"/>
    </source>
</evidence>
<name>A0A1M4VHX2_STRHI</name>
<evidence type="ECO:0000256" key="1">
    <source>
        <dbReference type="SAM" id="MobiDB-lite"/>
    </source>
</evidence>
<organism evidence="2 3">
    <name type="scientific">Streptoalloteichus hindustanus</name>
    <dbReference type="NCBI Taxonomy" id="2017"/>
    <lineage>
        <taxon>Bacteria</taxon>
        <taxon>Bacillati</taxon>
        <taxon>Actinomycetota</taxon>
        <taxon>Actinomycetes</taxon>
        <taxon>Pseudonocardiales</taxon>
        <taxon>Pseudonocardiaceae</taxon>
        <taxon>Streptoalloteichus</taxon>
    </lineage>
</organism>
<accession>A0A1M4VHX2</accession>
<dbReference type="STRING" id="2017.SAMN05444320_101774"/>
<reference evidence="2 3" key="1">
    <citation type="submission" date="2016-11" db="EMBL/GenBank/DDBJ databases">
        <authorList>
            <person name="Jaros S."/>
            <person name="Januszkiewicz K."/>
            <person name="Wedrychowicz H."/>
        </authorList>
    </citation>
    <scope>NUCLEOTIDE SEQUENCE [LARGE SCALE GENOMIC DNA]</scope>
    <source>
        <strain evidence="2 3">DSM 44523</strain>
    </source>
</reference>
<keyword evidence="3" id="KW-1185">Reference proteome</keyword>
<evidence type="ECO:0000313" key="2">
    <source>
        <dbReference type="EMBL" id="SHE68490.1"/>
    </source>
</evidence>
<dbReference type="Proteomes" id="UP000184501">
    <property type="component" value="Unassembled WGS sequence"/>
</dbReference>